<feature type="compositionally biased region" description="Basic residues" evidence="1">
    <location>
        <begin position="1"/>
        <end position="18"/>
    </location>
</feature>
<dbReference type="EMBL" id="CP000545">
    <property type="protein sequence ID" value="ABM98747.1"/>
    <property type="molecule type" value="Genomic_DNA"/>
</dbReference>
<dbReference type="KEGG" id="bml:BMA10229_0906"/>
<evidence type="ECO:0000313" key="2">
    <source>
        <dbReference type="EMBL" id="ABM98747.1"/>
    </source>
</evidence>
<name>A2RYF1_BURM9</name>
<dbReference type="AlphaFoldDB" id="A2RYF1"/>
<reference evidence="2 3" key="1">
    <citation type="submission" date="2007-01" db="EMBL/GenBank/DDBJ databases">
        <authorList>
            <person name="DeShazer D."/>
            <person name="Woods D.E."/>
            <person name="Nierman W.C."/>
        </authorList>
    </citation>
    <scope>NUCLEOTIDE SEQUENCE [LARGE SCALE GENOMIC DNA]</scope>
    <source>
        <strain evidence="2 3">NCTC 10229</strain>
    </source>
</reference>
<sequence length="43" mass="4455">MPGTHAPRRPAHAARTAHRAPAPAPAPAPFTDTARRGSFVRAG</sequence>
<dbReference type="Proteomes" id="UP000002283">
    <property type="component" value="Chromosome II"/>
</dbReference>
<gene>
    <name evidence="2" type="ordered locus">BMA10229_0906</name>
</gene>
<accession>A2RYF1</accession>
<evidence type="ECO:0000313" key="3">
    <source>
        <dbReference type="Proteomes" id="UP000002283"/>
    </source>
</evidence>
<dbReference type="HOGENOM" id="CLU_3230752_0_0_4"/>
<proteinExistence type="predicted"/>
<organism evidence="2 3">
    <name type="scientific">Burkholderia mallei (strain NCTC 10229)</name>
    <dbReference type="NCBI Taxonomy" id="412022"/>
    <lineage>
        <taxon>Bacteria</taxon>
        <taxon>Pseudomonadati</taxon>
        <taxon>Pseudomonadota</taxon>
        <taxon>Betaproteobacteria</taxon>
        <taxon>Burkholderiales</taxon>
        <taxon>Burkholderiaceae</taxon>
        <taxon>Burkholderia</taxon>
        <taxon>pseudomallei group</taxon>
    </lineage>
</organism>
<protein>
    <submittedName>
        <fullName evidence="2">Uncharacterized protein</fullName>
    </submittedName>
</protein>
<feature type="region of interest" description="Disordered" evidence="1">
    <location>
        <begin position="1"/>
        <end position="43"/>
    </location>
</feature>
<evidence type="ECO:0000256" key="1">
    <source>
        <dbReference type="SAM" id="MobiDB-lite"/>
    </source>
</evidence>